<dbReference type="PANTHER" id="PTHR46044:SF1">
    <property type="entry name" value="CN HYDROLASE DOMAIN-CONTAINING PROTEIN"/>
    <property type="match status" value="1"/>
</dbReference>
<dbReference type="InterPro" id="IPR036526">
    <property type="entry name" value="C-N_Hydrolase_sf"/>
</dbReference>
<dbReference type="InterPro" id="IPR003010">
    <property type="entry name" value="C-N_Hydrolase"/>
</dbReference>
<dbReference type="SUPFAM" id="SSF56317">
    <property type="entry name" value="Carbon-nitrogen hydrolase"/>
    <property type="match status" value="1"/>
</dbReference>
<protein>
    <submittedName>
        <fullName evidence="3">Nitrilase/cyanide hydratase and apolipoprotein N-acyltransferase</fullName>
    </submittedName>
</protein>
<reference evidence="3 4" key="1">
    <citation type="journal article" date="2012" name="J. Bacteriol.">
        <title>Draft Genome Sequence of the Soil Bacterium Burkholderia terrae Strain BS001, Which Interacts with Fungal Surface Structures.</title>
        <authorList>
            <person name="Nazir R."/>
            <person name="Hansen M.A."/>
            <person name="Sorensen S."/>
            <person name="van Elsas J.D."/>
        </authorList>
    </citation>
    <scope>NUCLEOTIDE SEQUENCE [LARGE SCALE GENOMIC DNA]</scope>
    <source>
        <strain evidence="3 4">BS001</strain>
    </source>
</reference>
<dbReference type="InterPro" id="IPR000132">
    <property type="entry name" value="Nitrilase/CN_hydratase_CS"/>
</dbReference>
<evidence type="ECO:0000313" key="3">
    <source>
        <dbReference type="EMBL" id="EIN02211.1"/>
    </source>
</evidence>
<dbReference type="Proteomes" id="UP000004980">
    <property type="component" value="Unassembled WGS sequence"/>
</dbReference>
<comment type="caution">
    <text evidence="3">The sequence shown here is derived from an EMBL/GenBank/DDBJ whole genome shotgun (WGS) entry which is preliminary data.</text>
</comment>
<dbReference type="CDD" id="cd07564">
    <property type="entry name" value="nitrilases_CHs"/>
    <property type="match status" value="1"/>
</dbReference>
<dbReference type="Pfam" id="PF00795">
    <property type="entry name" value="CN_hydrolase"/>
    <property type="match status" value="1"/>
</dbReference>
<sequence length="336" mass="36742">MMLRVGVAQVGSRIFDTDATLARMGDWCQQAREEEVQLLVFPEAYIGGYPKGLDFGARVGSRTSAGRDDFLRYYRGAIDVPGQETRKIGQFAAMARAYVVVGVIERDAGTLYCTALYFGPDGSLLGKHRKLMPTASERLIWGSGDGSTMGIVDTPYGRIGAAICWENYMPSYRMALYAQGIKIWCAPTVDDREIWQASMRHIAYEGRCFVISACQYMTRAHAPDDYRCVQGDDPATVLIGGGSTVISPFGDALVGPMVGTEGLVVTEIDPDDCERGKFDLDVVGHYSRPDVFRLEVDRTARVPVSFGQNFLCPTTNLDEFDSSVDGGPCPERGSGV</sequence>
<dbReference type="Gene3D" id="3.60.110.10">
    <property type="entry name" value="Carbon-nitrogen hydrolase"/>
    <property type="match status" value="1"/>
</dbReference>
<accession>A0ABN0FTW0</accession>
<dbReference type="EMBL" id="AKAU01000040">
    <property type="protein sequence ID" value="EIN02211.1"/>
    <property type="molecule type" value="Genomic_DNA"/>
</dbReference>
<keyword evidence="4" id="KW-1185">Reference proteome</keyword>
<organism evidence="3 4">
    <name type="scientific">Paraburkholderia hospita</name>
    <dbReference type="NCBI Taxonomy" id="169430"/>
    <lineage>
        <taxon>Bacteria</taxon>
        <taxon>Pseudomonadati</taxon>
        <taxon>Pseudomonadota</taxon>
        <taxon>Betaproteobacteria</taxon>
        <taxon>Burkholderiales</taxon>
        <taxon>Burkholderiaceae</taxon>
        <taxon>Paraburkholderia</taxon>
    </lineage>
</organism>
<dbReference type="PANTHER" id="PTHR46044">
    <property type="entry name" value="NITRILASE"/>
    <property type="match status" value="1"/>
</dbReference>
<comment type="similarity">
    <text evidence="1">Belongs to the carbon-nitrogen hydrolase superfamily. Nitrilase family.</text>
</comment>
<feature type="domain" description="CN hydrolase" evidence="2">
    <location>
        <begin position="3"/>
        <end position="270"/>
    </location>
</feature>
<dbReference type="InterPro" id="IPR044149">
    <property type="entry name" value="Nitrilases_CHs"/>
</dbReference>
<dbReference type="RefSeq" id="WP_007578473.1">
    <property type="nucleotide sequence ID" value="NZ_AKAU01000040.1"/>
</dbReference>
<evidence type="ECO:0000256" key="1">
    <source>
        <dbReference type="ARBA" id="ARBA00008129"/>
    </source>
</evidence>
<dbReference type="PROSITE" id="PS50263">
    <property type="entry name" value="CN_HYDROLASE"/>
    <property type="match status" value="1"/>
</dbReference>
<gene>
    <name evidence="3" type="ORF">WQE_05232</name>
</gene>
<dbReference type="PROSITE" id="PS00921">
    <property type="entry name" value="NITRIL_CHT_2"/>
    <property type="match status" value="1"/>
</dbReference>
<evidence type="ECO:0000313" key="4">
    <source>
        <dbReference type="Proteomes" id="UP000004980"/>
    </source>
</evidence>
<evidence type="ECO:0000259" key="2">
    <source>
        <dbReference type="PROSITE" id="PS50263"/>
    </source>
</evidence>
<name>A0ABN0FTW0_9BURK</name>
<proteinExistence type="inferred from homology"/>